<dbReference type="InterPro" id="IPR058792">
    <property type="entry name" value="Beta-barrel_RND_2"/>
</dbReference>
<evidence type="ECO:0000256" key="2">
    <source>
        <dbReference type="SAM" id="Coils"/>
    </source>
</evidence>
<dbReference type="PANTHER" id="PTHR30469">
    <property type="entry name" value="MULTIDRUG RESISTANCE PROTEIN MDTA"/>
    <property type="match status" value="1"/>
</dbReference>
<feature type="transmembrane region" description="Helical" evidence="4">
    <location>
        <begin position="29"/>
        <end position="49"/>
    </location>
</feature>
<dbReference type="SUPFAM" id="SSF111369">
    <property type="entry name" value="HlyD-like secretion proteins"/>
    <property type="match status" value="1"/>
</dbReference>
<dbReference type="GO" id="GO:1990281">
    <property type="term" value="C:efflux pump complex"/>
    <property type="evidence" value="ECO:0007669"/>
    <property type="project" value="TreeGrafter"/>
</dbReference>
<evidence type="ECO:0000256" key="4">
    <source>
        <dbReference type="SAM" id="Phobius"/>
    </source>
</evidence>
<dbReference type="Pfam" id="PF25954">
    <property type="entry name" value="Beta-barrel_RND_2"/>
    <property type="match status" value="1"/>
</dbReference>
<dbReference type="NCBIfam" id="TIGR01730">
    <property type="entry name" value="RND_mfp"/>
    <property type="match status" value="1"/>
</dbReference>
<organism evidence="8 9">
    <name type="scientific">Pseudoxanthomonas winnipegensis</name>
    <dbReference type="NCBI Taxonomy" id="2480810"/>
    <lineage>
        <taxon>Bacteria</taxon>
        <taxon>Pseudomonadati</taxon>
        <taxon>Pseudomonadota</taxon>
        <taxon>Gammaproteobacteria</taxon>
        <taxon>Lysobacterales</taxon>
        <taxon>Lysobacteraceae</taxon>
        <taxon>Pseudoxanthomonas</taxon>
    </lineage>
</organism>
<feature type="domain" description="Multidrug resistance protein MdtA-like barrel-sandwich hybrid" evidence="5">
    <location>
        <begin position="86"/>
        <end position="232"/>
    </location>
</feature>
<dbReference type="EMBL" id="SHMC01000002">
    <property type="protein sequence ID" value="TAA26772.1"/>
    <property type="molecule type" value="Genomic_DNA"/>
</dbReference>
<dbReference type="OrthoDB" id="9789643at2"/>
<keyword evidence="4" id="KW-0812">Transmembrane</keyword>
<keyword evidence="4" id="KW-1133">Transmembrane helix</keyword>
<gene>
    <name evidence="8" type="ORF">EA660_06040</name>
</gene>
<keyword evidence="2" id="KW-0175">Coiled coil</keyword>
<keyword evidence="4" id="KW-0472">Membrane</keyword>
<accession>A0A4V2HDC1</accession>
<sequence>MNASAELLKELRIDRSKTPPPAPSRKGPWIAALVVLVLLVLAAGAWFALGRAKPLQVRTATVTAMAGGADAPASVLDATGYVVARRTATVSAQITGRVEEVMIEEGQRVEAGQILARLDPINADAEQRLAQSQLSSSQSQVQNVQAQLTRAEAEARRLDALVKQQLVSRSQYDQQVAERDALRAQLETARRNVQVARDQLKITSIGKDYTVVRAPFAGVITAKAAQPGEIVSPLSAGGGFTRTGIGTIVDMDSLEVEVDVGEAYIGRVQPKMPVVATLNAYPDWKIPAEVIAVIPTADRGKATVKVRIALKVKDPRIVPEMGVNVSFLERAAADQASKADAPPPQGVRVPAAAVVERDGATVAFVVEGDKVQRRTLKPGQTLASDRQILDGLRAGEQVVLDPPATLKDGDSVKVGDGAPAS</sequence>
<evidence type="ECO:0000259" key="5">
    <source>
        <dbReference type="Pfam" id="PF25917"/>
    </source>
</evidence>
<feature type="domain" description="CusB-like beta-barrel" evidence="6">
    <location>
        <begin position="256"/>
        <end position="327"/>
    </location>
</feature>
<dbReference type="InterPro" id="IPR058625">
    <property type="entry name" value="MdtA-like_BSH"/>
</dbReference>
<reference evidence="8 9" key="1">
    <citation type="submission" date="2019-02" db="EMBL/GenBank/DDBJ databases">
        <title>WGS of Pseudoxanthomonas species novum from clinical isolates.</title>
        <authorList>
            <person name="Bernier A.-M."/>
            <person name="Bernard K."/>
            <person name="Vachon A."/>
        </authorList>
    </citation>
    <scope>NUCLEOTIDE SEQUENCE [LARGE SCALE GENOMIC DNA]</scope>
    <source>
        <strain evidence="8 9">NML171200</strain>
    </source>
</reference>
<evidence type="ECO:0000256" key="1">
    <source>
        <dbReference type="ARBA" id="ARBA00009477"/>
    </source>
</evidence>
<evidence type="ECO:0000256" key="3">
    <source>
        <dbReference type="SAM" id="MobiDB-lite"/>
    </source>
</evidence>
<dbReference type="Pfam" id="PF25989">
    <property type="entry name" value="YknX_C"/>
    <property type="match status" value="1"/>
</dbReference>
<proteinExistence type="inferred from homology"/>
<dbReference type="Proteomes" id="UP000292627">
    <property type="component" value="Unassembled WGS sequence"/>
</dbReference>
<dbReference type="GO" id="GO:0015562">
    <property type="term" value="F:efflux transmembrane transporter activity"/>
    <property type="evidence" value="ECO:0007669"/>
    <property type="project" value="TreeGrafter"/>
</dbReference>
<evidence type="ECO:0000259" key="6">
    <source>
        <dbReference type="Pfam" id="PF25954"/>
    </source>
</evidence>
<dbReference type="InterPro" id="IPR006143">
    <property type="entry name" value="RND_pump_MFP"/>
</dbReference>
<dbReference type="Gene3D" id="1.10.287.470">
    <property type="entry name" value="Helix hairpin bin"/>
    <property type="match status" value="1"/>
</dbReference>
<dbReference type="Gene3D" id="2.40.30.170">
    <property type="match status" value="1"/>
</dbReference>
<comment type="caution">
    <text evidence="8">The sequence shown here is derived from an EMBL/GenBank/DDBJ whole genome shotgun (WGS) entry which is preliminary data.</text>
</comment>
<evidence type="ECO:0000259" key="7">
    <source>
        <dbReference type="Pfam" id="PF25989"/>
    </source>
</evidence>
<dbReference type="InterPro" id="IPR058637">
    <property type="entry name" value="YknX-like_C"/>
</dbReference>
<dbReference type="Gene3D" id="2.40.420.20">
    <property type="match status" value="1"/>
</dbReference>
<feature type="domain" description="YknX-like C-terminal permuted SH3-like" evidence="7">
    <location>
        <begin position="347"/>
        <end position="414"/>
    </location>
</feature>
<evidence type="ECO:0000313" key="8">
    <source>
        <dbReference type="EMBL" id="TAA26772.1"/>
    </source>
</evidence>
<comment type="similarity">
    <text evidence="1">Belongs to the membrane fusion protein (MFP) (TC 8.A.1) family.</text>
</comment>
<feature type="region of interest" description="Disordered" evidence="3">
    <location>
        <begin position="400"/>
        <end position="421"/>
    </location>
</feature>
<feature type="coiled-coil region" evidence="2">
    <location>
        <begin position="134"/>
        <end position="199"/>
    </location>
</feature>
<protein>
    <submittedName>
        <fullName evidence="8">Efflux RND transporter periplasmic adaptor subunit</fullName>
    </submittedName>
</protein>
<evidence type="ECO:0000313" key="9">
    <source>
        <dbReference type="Proteomes" id="UP000292627"/>
    </source>
</evidence>
<dbReference type="Gene3D" id="2.40.50.100">
    <property type="match status" value="1"/>
</dbReference>
<dbReference type="PANTHER" id="PTHR30469:SF38">
    <property type="entry name" value="HLYD FAMILY SECRETION PROTEIN"/>
    <property type="match status" value="1"/>
</dbReference>
<dbReference type="AlphaFoldDB" id="A0A4V2HDC1"/>
<name>A0A4V2HDC1_9GAMM</name>
<dbReference type="RefSeq" id="WP_130550626.1">
    <property type="nucleotide sequence ID" value="NZ_SHMC01000002.1"/>
</dbReference>
<dbReference type="Pfam" id="PF25917">
    <property type="entry name" value="BSH_RND"/>
    <property type="match status" value="1"/>
</dbReference>